<keyword evidence="1" id="KW-0732">Signal</keyword>
<gene>
    <name evidence="2" type="ORF">AN484_19685</name>
</gene>
<evidence type="ECO:0000256" key="1">
    <source>
        <dbReference type="SAM" id="SignalP"/>
    </source>
</evidence>
<accession>A0A1B7WY22</accession>
<reference evidence="2 3" key="1">
    <citation type="submission" date="2015-09" db="EMBL/GenBank/DDBJ databases">
        <title>Aphanizomenon flos-aquae WA102.</title>
        <authorList>
            <person name="Driscoll C."/>
        </authorList>
    </citation>
    <scope>NUCLEOTIDE SEQUENCE [LARGE SCALE GENOMIC DNA]</scope>
    <source>
        <strain evidence="2">WA102</strain>
    </source>
</reference>
<protein>
    <recommendedName>
        <fullName evidence="4">DUF2808 domain-containing protein</fullName>
    </recommendedName>
</protein>
<dbReference type="Pfam" id="PF10989">
    <property type="entry name" value="DUF2808"/>
    <property type="match status" value="1"/>
</dbReference>
<feature type="chain" id="PRO_5008600324" description="DUF2808 domain-containing protein" evidence="1">
    <location>
        <begin position="25"/>
        <end position="169"/>
    </location>
</feature>
<organism evidence="2 3">
    <name type="scientific">Aphanizomenon flos-aquae WA102</name>
    <dbReference type="NCBI Taxonomy" id="1710896"/>
    <lineage>
        <taxon>Bacteria</taxon>
        <taxon>Bacillati</taxon>
        <taxon>Cyanobacteriota</taxon>
        <taxon>Cyanophyceae</taxon>
        <taxon>Nostocales</taxon>
        <taxon>Aphanizomenonaceae</taxon>
        <taxon>Aphanizomenon</taxon>
    </lineage>
</organism>
<dbReference type="EMBL" id="LJOW01000129">
    <property type="protein sequence ID" value="OBQ42016.1"/>
    <property type="molecule type" value="Genomic_DNA"/>
</dbReference>
<evidence type="ECO:0008006" key="4">
    <source>
        <dbReference type="Google" id="ProtNLM"/>
    </source>
</evidence>
<feature type="signal peptide" evidence="1">
    <location>
        <begin position="1"/>
        <end position="24"/>
    </location>
</feature>
<dbReference type="AlphaFoldDB" id="A0A1B7WY22"/>
<evidence type="ECO:0000313" key="2">
    <source>
        <dbReference type="EMBL" id="OBQ42016.1"/>
    </source>
</evidence>
<evidence type="ECO:0000313" key="3">
    <source>
        <dbReference type="Proteomes" id="UP000092093"/>
    </source>
</evidence>
<dbReference type="PATRIC" id="fig|1710896.3.peg.4762"/>
<comment type="caution">
    <text evidence="2">The sequence shown here is derived from an EMBL/GenBank/DDBJ whole genome shotgun (WGS) entry which is preliminary data.</text>
</comment>
<name>A0A1B7WY22_APHFL</name>
<dbReference type="Proteomes" id="UP000092093">
    <property type="component" value="Unassembled WGS sequence"/>
</dbReference>
<sequence>MKRLLSTLAITSCLLTGFSATTWAQSLPGITLFSGVDRNAQLPYRLDFGGQANSTDRYTLKVPAKKMRSAVTKFEITYPDYYRGTFDTKDIEVRVKGKSVPLSEVKWDKEGRVIEIFPQEPVPARAKLELVLSNVQNPTYSGMFNFECKVLYSGDVLSRYIGTWIISIS</sequence>
<dbReference type="InterPro" id="IPR021256">
    <property type="entry name" value="DUF2808"/>
</dbReference>
<proteinExistence type="predicted"/>